<sequence>MRSPPCASCWRRAQFSFLLPATRRSTPPPLPVQRCPDKSCASTPWLTLLLSTSKRGSVQKLEQEKEPASGPAQQHAAVRQGSVGQYHADKSGRRPLHHELVQFDLAQAGNSLMPGVSVPPYTAAIIVFLQLPLNN</sequence>
<reference evidence="2" key="5">
    <citation type="journal article" date="2021" name="G3 (Bethesda)">
        <title>Aegilops tauschii genome assembly Aet v5.0 features greater sequence contiguity and improved annotation.</title>
        <authorList>
            <person name="Wang L."/>
            <person name="Zhu T."/>
            <person name="Rodriguez J.C."/>
            <person name="Deal K.R."/>
            <person name="Dubcovsky J."/>
            <person name="McGuire P.E."/>
            <person name="Lux T."/>
            <person name="Spannagl M."/>
            <person name="Mayer K.F.X."/>
            <person name="Baldrich P."/>
            <person name="Meyers B.C."/>
            <person name="Huo N."/>
            <person name="Gu Y.Q."/>
            <person name="Zhou H."/>
            <person name="Devos K.M."/>
            <person name="Bennetzen J.L."/>
            <person name="Unver T."/>
            <person name="Budak H."/>
            <person name="Gulick P.J."/>
            <person name="Galiba G."/>
            <person name="Kalapos B."/>
            <person name="Nelson D.R."/>
            <person name="Li P."/>
            <person name="You F.M."/>
            <person name="Luo M.C."/>
            <person name="Dvorak J."/>
        </authorList>
    </citation>
    <scope>NUCLEOTIDE SEQUENCE [LARGE SCALE GENOMIC DNA]</scope>
    <source>
        <strain evidence="2">cv. AL8/78</strain>
    </source>
</reference>
<dbReference type="Gramene" id="AET2Gv20515000.3">
    <property type="protein sequence ID" value="AET2Gv20515000.3"/>
    <property type="gene ID" value="AET2Gv20515000"/>
</dbReference>
<protein>
    <submittedName>
        <fullName evidence="2">Uncharacterized protein</fullName>
    </submittedName>
</protein>
<reference evidence="3" key="1">
    <citation type="journal article" date="2014" name="Science">
        <title>Ancient hybridizations among the ancestral genomes of bread wheat.</title>
        <authorList>
            <consortium name="International Wheat Genome Sequencing Consortium,"/>
            <person name="Marcussen T."/>
            <person name="Sandve S.R."/>
            <person name="Heier L."/>
            <person name="Spannagl M."/>
            <person name="Pfeifer M."/>
            <person name="Jakobsen K.S."/>
            <person name="Wulff B.B."/>
            <person name="Steuernagel B."/>
            <person name="Mayer K.F."/>
            <person name="Olsen O.A."/>
        </authorList>
    </citation>
    <scope>NUCLEOTIDE SEQUENCE [LARGE SCALE GENOMIC DNA]</scope>
    <source>
        <strain evidence="3">cv. AL8/78</strain>
    </source>
</reference>
<dbReference type="AlphaFoldDB" id="A0A453BI18"/>
<organism evidence="2 3">
    <name type="scientific">Aegilops tauschii subsp. strangulata</name>
    <name type="common">Goatgrass</name>
    <dbReference type="NCBI Taxonomy" id="200361"/>
    <lineage>
        <taxon>Eukaryota</taxon>
        <taxon>Viridiplantae</taxon>
        <taxon>Streptophyta</taxon>
        <taxon>Embryophyta</taxon>
        <taxon>Tracheophyta</taxon>
        <taxon>Spermatophyta</taxon>
        <taxon>Magnoliopsida</taxon>
        <taxon>Liliopsida</taxon>
        <taxon>Poales</taxon>
        <taxon>Poaceae</taxon>
        <taxon>BOP clade</taxon>
        <taxon>Pooideae</taxon>
        <taxon>Triticodae</taxon>
        <taxon>Triticeae</taxon>
        <taxon>Triticinae</taxon>
        <taxon>Aegilops</taxon>
    </lineage>
</organism>
<evidence type="ECO:0000256" key="1">
    <source>
        <dbReference type="SAM" id="MobiDB-lite"/>
    </source>
</evidence>
<proteinExistence type="predicted"/>
<dbReference type="Proteomes" id="UP000015105">
    <property type="component" value="Chromosome 2D"/>
</dbReference>
<accession>A0A453BI18</accession>
<name>A0A453BI18_AEGTS</name>
<dbReference type="EnsemblPlants" id="AET2Gv20515000.3">
    <property type="protein sequence ID" value="AET2Gv20515000.3"/>
    <property type="gene ID" value="AET2Gv20515000"/>
</dbReference>
<reference evidence="2" key="3">
    <citation type="journal article" date="2017" name="Nature">
        <title>Genome sequence of the progenitor of the wheat D genome Aegilops tauschii.</title>
        <authorList>
            <person name="Luo M.C."/>
            <person name="Gu Y.Q."/>
            <person name="Puiu D."/>
            <person name="Wang H."/>
            <person name="Twardziok S.O."/>
            <person name="Deal K.R."/>
            <person name="Huo N."/>
            <person name="Zhu T."/>
            <person name="Wang L."/>
            <person name="Wang Y."/>
            <person name="McGuire P.E."/>
            <person name="Liu S."/>
            <person name="Long H."/>
            <person name="Ramasamy R.K."/>
            <person name="Rodriguez J.C."/>
            <person name="Van S.L."/>
            <person name="Yuan L."/>
            <person name="Wang Z."/>
            <person name="Xia Z."/>
            <person name="Xiao L."/>
            <person name="Anderson O.D."/>
            <person name="Ouyang S."/>
            <person name="Liang Y."/>
            <person name="Zimin A.V."/>
            <person name="Pertea G."/>
            <person name="Qi P."/>
            <person name="Bennetzen J.L."/>
            <person name="Dai X."/>
            <person name="Dawson M.W."/>
            <person name="Muller H.G."/>
            <person name="Kugler K."/>
            <person name="Rivarola-Duarte L."/>
            <person name="Spannagl M."/>
            <person name="Mayer K.F.X."/>
            <person name="Lu F.H."/>
            <person name="Bevan M.W."/>
            <person name="Leroy P."/>
            <person name="Li P."/>
            <person name="You F.M."/>
            <person name="Sun Q."/>
            <person name="Liu Z."/>
            <person name="Lyons E."/>
            <person name="Wicker T."/>
            <person name="Salzberg S.L."/>
            <person name="Devos K.M."/>
            <person name="Dvorak J."/>
        </authorList>
    </citation>
    <scope>NUCLEOTIDE SEQUENCE [LARGE SCALE GENOMIC DNA]</scope>
    <source>
        <strain evidence="2">cv. AL8/78</strain>
    </source>
</reference>
<reference evidence="2" key="4">
    <citation type="submission" date="2019-03" db="UniProtKB">
        <authorList>
            <consortium name="EnsemblPlants"/>
        </authorList>
    </citation>
    <scope>IDENTIFICATION</scope>
</reference>
<keyword evidence="3" id="KW-1185">Reference proteome</keyword>
<evidence type="ECO:0000313" key="2">
    <source>
        <dbReference type="EnsemblPlants" id="AET2Gv20515000.3"/>
    </source>
</evidence>
<reference evidence="3" key="2">
    <citation type="journal article" date="2017" name="Nat. Plants">
        <title>The Aegilops tauschii genome reveals multiple impacts of transposons.</title>
        <authorList>
            <person name="Zhao G."/>
            <person name="Zou C."/>
            <person name="Li K."/>
            <person name="Wang K."/>
            <person name="Li T."/>
            <person name="Gao L."/>
            <person name="Zhang X."/>
            <person name="Wang H."/>
            <person name="Yang Z."/>
            <person name="Liu X."/>
            <person name="Jiang W."/>
            <person name="Mao L."/>
            <person name="Kong X."/>
            <person name="Jiao Y."/>
            <person name="Jia J."/>
        </authorList>
    </citation>
    <scope>NUCLEOTIDE SEQUENCE [LARGE SCALE GENOMIC DNA]</scope>
    <source>
        <strain evidence="3">cv. AL8/78</strain>
    </source>
</reference>
<feature type="region of interest" description="Disordered" evidence="1">
    <location>
        <begin position="56"/>
        <end position="91"/>
    </location>
</feature>
<evidence type="ECO:0000313" key="3">
    <source>
        <dbReference type="Proteomes" id="UP000015105"/>
    </source>
</evidence>